<evidence type="ECO:0000256" key="4">
    <source>
        <dbReference type="ARBA" id="ARBA00023014"/>
    </source>
</evidence>
<dbReference type="InterPro" id="IPR013785">
    <property type="entry name" value="Aldolase_TIM"/>
</dbReference>
<dbReference type="InterPro" id="IPR007197">
    <property type="entry name" value="rSAM"/>
</dbReference>
<comment type="caution">
    <text evidence="7">The sequence shown here is derived from an EMBL/GenBank/DDBJ whole genome shotgun (WGS) entry which is preliminary data.</text>
</comment>
<dbReference type="Proteomes" id="UP000260721">
    <property type="component" value="Unassembled WGS sequence"/>
</dbReference>
<dbReference type="GO" id="GO:0051536">
    <property type="term" value="F:iron-sulfur cluster binding"/>
    <property type="evidence" value="ECO:0007669"/>
    <property type="project" value="UniProtKB-KW"/>
</dbReference>
<dbReference type="EMBL" id="QUSK01000049">
    <property type="protein sequence ID" value="RGD72737.1"/>
    <property type="molecule type" value="Genomic_DNA"/>
</dbReference>
<feature type="domain" description="Radical SAM core" evidence="6">
    <location>
        <begin position="84"/>
        <end position="308"/>
    </location>
</feature>
<keyword evidence="4" id="KW-0411">Iron-sulfur</keyword>
<dbReference type="SFLD" id="SFLDG01067">
    <property type="entry name" value="SPASM/twitch_domain_containing"/>
    <property type="match status" value="1"/>
</dbReference>
<keyword evidence="3" id="KW-0408">Iron</keyword>
<dbReference type="InterPro" id="IPR023867">
    <property type="entry name" value="Sulphatase_maturase_rSAM"/>
</dbReference>
<dbReference type="UniPathway" id="UPA00782"/>
<dbReference type="Pfam" id="PF04055">
    <property type="entry name" value="Radical_SAM"/>
    <property type="match status" value="1"/>
</dbReference>
<evidence type="ECO:0000313" key="8">
    <source>
        <dbReference type="Proteomes" id="UP000260721"/>
    </source>
</evidence>
<evidence type="ECO:0000256" key="2">
    <source>
        <dbReference type="ARBA" id="ARBA00022723"/>
    </source>
</evidence>
<keyword evidence="1" id="KW-0949">S-adenosyl-L-methionine</keyword>
<keyword evidence="2" id="KW-0479">Metal-binding</keyword>
<dbReference type="PROSITE" id="PS51918">
    <property type="entry name" value="RADICAL_SAM"/>
    <property type="match status" value="1"/>
</dbReference>
<name>A0A3E3DTW7_9FIRM</name>
<dbReference type="GO" id="GO:0046872">
    <property type="term" value="F:metal ion binding"/>
    <property type="evidence" value="ECO:0007669"/>
    <property type="project" value="UniProtKB-KW"/>
</dbReference>
<dbReference type="AlphaFoldDB" id="A0A3E3DTW7"/>
<evidence type="ECO:0000313" key="7">
    <source>
        <dbReference type="EMBL" id="RGD72737.1"/>
    </source>
</evidence>
<evidence type="ECO:0000256" key="1">
    <source>
        <dbReference type="ARBA" id="ARBA00022691"/>
    </source>
</evidence>
<sequence>MKELKLTKYMISIPHNEYMVLFHTIYGYLDIIPNSVFSMIKNGEFSEIRNQDYELLLSRKYLTDTKQNEEKILLSQLCEYKKIRKRIKNVYLVFSYNCNFDCIYCFEQDKSGNQIEAKVLDKILERLTLIHNEFDFVLTLYGGEPLLIENYANLKRIFSFALKLDIRVRIITNGFTIKPFLNLFLKFKSVLEEFIITIDGNESVHDSTRITKNHKGTFKRIRENIELLDNESFPVIIRSNIGIENEYKIVEFIENNALCKDHNVKLYFVENNRGLLSNRSTISDKTELIKRINRVCNKHENIELVYPPLNQMLAMIYDDNFVLPLFDYCNSNSIILYDYEGVPYSCTESCGNKDYIISDIQDEHYFTDIPKCLKCHLGPICGGGCKLKNNKQCKIEMENFIIQILQDVIEENFYEI</sequence>
<gene>
    <name evidence="7" type="ORF">DXC78_12650</name>
</gene>
<dbReference type="CDD" id="cd01335">
    <property type="entry name" value="Radical_SAM"/>
    <property type="match status" value="1"/>
</dbReference>
<dbReference type="PANTHER" id="PTHR43273">
    <property type="entry name" value="ANAEROBIC SULFATASE-MATURATING ENZYME HOMOLOG ASLB-RELATED"/>
    <property type="match status" value="1"/>
</dbReference>
<evidence type="ECO:0000256" key="3">
    <source>
        <dbReference type="ARBA" id="ARBA00023004"/>
    </source>
</evidence>
<dbReference type="InterPro" id="IPR058240">
    <property type="entry name" value="rSAM_sf"/>
</dbReference>
<reference evidence="7 8" key="1">
    <citation type="submission" date="2018-08" db="EMBL/GenBank/DDBJ databases">
        <title>A genome reference for cultivated species of the human gut microbiota.</title>
        <authorList>
            <person name="Zou Y."/>
            <person name="Xue W."/>
            <person name="Luo G."/>
        </authorList>
    </citation>
    <scope>NUCLEOTIDE SEQUENCE [LARGE SCALE GENOMIC DNA]</scope>
    <source>
        <strain evidence="7 8">TF08-11</strain>
    </source>
</reference>
<evidence type="ECO:0000256" key="5">
    <source>
        <dbReference type="ARBA" id="ARBA00023601"/>
    </source>
</evidence>
<dbReference type="RefSeq" id="WP_117447351.1">
    <property type="nucleotide sequence ID" value="NZ_CALCIP010000031.1"/>
</dbReference>
<dbReference type="SFLD" id="SFLDS00029">
    <property type="entry name" value="Radical_SAM"/>
    <property type="match status" value="1"/>
</dbReference>
<dbReference type="Gene3D" id="3.20.20.70">
    <property type="entry name" value="Aldolase class I"/>
    <property type="match status" value="1"/>
</dbReference>
<dbReference type="SUPFAM" id="SSF102114">
    <property type="entry name" value="Radical SAM enzymes"/>
    <property type="match status" value="1"/>
</dbReference>
<accession>A0A3E3DTW7</accession>
<evidence type="ECO:0000259" key="6">
    <source>
        <dbReference type="PROSITE" id="PS51918"/>
    </source>
</evidence>
<organism evidence="7 8">
    <name type="scientific">Faecalicoccus pleomorphus</name>
    <dbReference type="NCBI Taxonomy" id="1323"/>
    <lineage>
        <taxon>Bacteria</taxon>
        <taxon>Bacillati</taxon>
        <taxon>Bacillota</taxon>
        <taxon>Erysipelotrichia</taxon>
        <taxon>Erysipelotrichales</taxon>
        <taxon>Erysipelotrichaceae</taxon>
        <taxon>Faecalicoccus</taxon>
    </lineage>
</organism>
<comment type="similarity">
    <text evidence="5">Belongs to the radical SAM superfamily. Anaerobic sulfatase-maturating enzyme family.</text>
</comment>
<dbReference type="GO" id="GO:0016491">
    <property type="term" value="F:oxidoreductase activity"/>
    <property type="evidence" value="ECO:0007669"/>
    <property type="project" value="InterPro"/>
</dbReference>
<dbReference type="PANTHER" id="PTHR43273:SF3">
    <property type="entry name" value="ANAEROBIC SULFATASE-MATURATING ENZYME HOMOLOG ASLB-RELATED"/>
    <property type="match status" value="1"/>
</dbReference>
<protein>
    <submittedName>
        <fullName evidence="7">Radical SAM protein</fullName>
    </submittedName>
</protein>
<proteinExistence type="inferred from homology"/>